<evidence type="ECO:0008006" key="4">
    <source>
        <dbReference type="Google" id="ProtNLM"/>
    </source>
</evidence>
<evidence type="ECO:0000313" key="2">
    <source>
        <dbReference type="EMBL" id="OAD43121.1"/>
    </source>
</evidence>
<gene>
    <name evidence="2" type="ORF">LPB303_13630</name>
</gene>
<protein>
    <recommendedName>
        <fullName evidence="4">Outer membrane protein beta-barrel domain-containing protein</fullName>
    </recommendedName>
</protein>
<dbReference type="Pfam" id="PF20230">
    <property type="entry name" value="DUF6588"/>
    <property type="match status" value="1"/>
</dbReference>
<evidence type="ECO:0000313" key="3">
    <source>
        <dbReference type="Proteomes" id="UP000076923"/>
    </source>
</evidence>
<sequence length="353" mass="38103">MKNSLLIIICIFTFTFNSKAQDGLENILFADISDANLLTEAYLRPAAEGFIYGMSSGWFHTAKVHKTLGFDITIGANLSLIPSDKEIFNVNSLNLSDKITKNPITSPTVLGSSDSAIQNGFEVTIPANSDPTINNGIHPELVRNFTMPDGFGDDLPLNAAPTPSVQISLGLPYQFEATVRVVPEVGSDDAKGKLFGLGIKKEITEWFGPLDKLPLHVSIMGAFTNMTVTSVIDDPSENGITITNGLGELKLDSYTVQALASLNFPFINIYGGIGYVSGSSSLNINGTYELEYSGGLNQTYKKTLVDPLNLDYKVSGLTSTIGARLSLGFFKIFGSYTLQEYNTVNAGIAFSFR</sequence>
<dbReference type="STRING" id="1333662.LPB303_13630"/>
<proteinExistence type="predicted"/>
<feature type="signal peptide" evidence="1">
    <location>
        <begin position="1"/>
        <end position="20"/>
    </location>
</feature>
<dbReference type="EMBL" id="LVWE01000056">
    <property type="protein sequence ID" value="OAD43121.1"/>
    <property type="molecule type" value="Genomic_DNA"/>
</dbReference>
<organism evidence="2 3">
    <name type="scientific">Polaribacter atrinae</name>
    <dbReference type="NCBI Taxonomy" id="1333662"/>
    <lineage>
        <taxon>Bacteria</taxon>
        <taxon>Pseudomonadati</taxon>
        <taxon>Bacteroidota</taxon>
        <taxon>Flavobacteriia</taxon>
        <taxon>Flavobacteriales</taxon>
        <taxon>Flavobacteriaceae</taxon>
    </lineage>
</organism>
<dbReference type="InterPro" id="IPR046495">
    <property type="entry name" value="DUF6588"/>
</dbReference>
<dbReference type="OrthoDB" id="9775382at2"/>
<keyword evidence="3" id="KW-1185">Reference proteome</keyword>
<accession>A0A176T653</accession>
<dbReference type="AlphaFoldDB" id="A0A176T653"/>
<dbReference type="Proteomes" id="UP000076923">
    <property type="component" value="Unassembled WGS sequence"/>
</dbReference>
<keyword evidence="1" id="KW-0732">Signal</keyword>
<reference evidence="2 3" key="1">
    <citation type="submission" date="2016-02" db="EMBL/GenBank/DDBJ databases">
        <title>Draft genome sequence of Polaribacter atrinae KACC17473.</title>
        <authorList>
            <person name="Shin S.-K."/>
            <person name="Yi H."/>
        </authorList>
    </citation>
    <scope>NUCLEOTIDE SEQUENCE [LARGE SCALE GENOMIC DNA]</scope>
    <source>
        <strain evidence="2 3">KACC 17473</strain>
    </source>
</reference>
<dbReference type="RefSeq" id="WP_068451259.1">
    <property type="nucleotide sequence ID" value="NZ_CAXHZY010000003.1"/>
</dbReference>
<comment type="caution">
    <text evidence="2">The sequence shown here is derived from an EMBL/GenBank/DDBJ whole genome shotgun (WGS) entry which is preliminary data.</text>
</comment>
<name>A0A176T653_9FLAO</name>
<feature type="chain" id="PRO_5008049685" description="Outer membrane protein beta-barrel domain-containing protein" evidence="1">
    <location>
        <begin position="21"/>
        <end position="353"/>
    </location>
</feature>
<evidence type="ECO:0000256" key="1">
    <source>
        <dbReference type="SAM" id="SignalP"/>
    </source>
</evidence>